<dbReference type="HOGENOM" id="CLU_076163_2_0_1"/>
<dbReference type="OrthoDB" id="5289641at2759"/>
<dbReference type="AlphaFoldDB" id="A0A0A2KRX4"/>
<evidence type="ECO:0000313" key="2">
    <source>
        <dbReference type="Proteomes" id="UP000030104"/>
    </source>
</evidence>
<dbReference type="Proteomes" id="UP000030104">
    <property type="component" value="Unassembled WGS sequence"/>
</dbReference>
<sequence length="176" mass="19456">MSSTTTEDERCDTPIYSSVCDGSTVSSTSGHLTTARSRNCPWKGRSFVIRDPNTGLVIGLQYGILRLVSEDSEHGCGIFWSCVESDEMLLGFQNMVSGTFIGHNNKGKLIAWAKSHRDWESFCVREHPDGGYVLLVKQGSGFLPMRIDGGTQLVVSSDRDEGVAWEFTRVEHECSI</sequence>
<evidence type="ECO:0000313" key="1">
    <source>
        <dbReference type="EMBL" id="KGO67110.1"/>
    </source>
</evidence>
<dbReference type="InterPro" id="IPR008999">
    <property type="entry name" value="Actin-crosslinking"/>
</dbReference>
<gene>
    <name evidence="1" type="ORF">PITC_020160</name>
</gene>
<organism evidence="1 2">
    <name type="scientific">Penicillium italicum</name>
    <name type="common">Blue mold</name>
    <dbReference type="NCBI Taxonomy" id="40296"/>
    <lineage>
        <taxon>Eukaryota</taxon>
        <taxon>Fungi</taxon>
        <taxon>Dikarya</taxon>
        <taxon>Ascomycota</taxon>
        <taxon>Pezizomycotina</taxon>
        <taxon>Eurotiomycetes</taxon>
        <taxon>Eurotiomycetidae</taxon>
        <taxon>Eurotiales</taxon>
        <taxon>Aspergillaceae</taxon>
        <taxon>Penicillium</taxon>
    </lineage>
</organism>
<dbReference type="SUPFAM" id="SSF50405">
    <property type="entry name" value="Actin-crosslinking proteins"/>
    <property type="match status" value="1"/>
</dbReference>
<accession>A0A0A2KRX4</accession>
<dbReference type="PANTHER" id="PTHR39697:SF2">
    <property type="entry name" value="CYANOVIRIN-N DOMAIN-CONTAINING PROTEIN"/>
    <property type="match status" value="1"/>
</dbReference>
<comment type="caution">
    <text evidence="1">The sequence shown here is derived from an EMBL/GenBank/DDBJ whole genome shotgun (WGS) entry which is preliminary data.</text>
</comment>
<dbReference type="PhylomeDB" id="A0A0A2KRX4"/>
<reference evidence="1 2" key="1">
    <citation type="journal article" date="2015" name="Mol. Plant Microbe Interact.">
        <title>Genome, transcriptome, and functional analyses of Penicillium expansum provide new insights into secondary metabolism and pathogenicity.</title>
        <authorList>
            <person name="Ballester A.R."/>
            <person name="Marcet-Houben M."/>
            <person name="Levin E."/>
            <person name="Sela N."/>
            <person name="Selma-Lazaro C."/>
            <person name="Carmona L."/>
            <person name="Wisniewski M."/>
            <person name="Droby S."/>
            <person name="Gonzalez-Candelas L."/>
            <person name="Gabaldon T."/>
        </authorList>
    </citation>
    <scope>NUCLEOTIDE SEQUENCE [LARGE SCALE GENOMIC DNA]</scope>
    <source>
        <strain evidence="1 2">PHI-1</strain>
    </source>
</reference>
<protein>
    <submittedName>
        <fullName evidence="1">Actin cross-linking</fullName>
    </submittedName>
</protein>
<name>A0A0A2KRX4_PENIT</name>
<dbReference type="EMBL" id="JQGA01001317">
    <property type="protein sequence ID" value="KGO67110.1"/>
    <property type="molecule type" value="Genomic_DNA"/>
</dbReference>
<dbReference type="PANTHER" id="PTHR39697">
    <property type="entry name" value="RICIN B LECTIN DOMAIN-CONTAINING PROTEIN-RELATED"/>
    <property type="match status" value="1"/>
</dbReference>
<keyword evidence="2" id="KW-1185">Reference proteome</keyword>
<dbReference type="OMA" id="LLVKHWG"/>
<proteinExistence type="predicted"/>